<dbReference type="SUPFAM" id="SSF56042">
    <property type="entry name" value="PurM C-terminal domain-like"/>
    <property type="match status" value="1"/>
</dbReference>
<dbReference type="CDD" id="cd02195">
    <property type="entry name" value="SelD"/>
    <property type="match status" value="1"/>
</dbReference>
<keyword evidence="2 9" id="KW-0808">Transferase</keyword>
<evidence type="ECO:0000313" key="13">
    <source>
        <dbReference type="Proteomes" id="UP000031278"/>
    </source>
</evidence>
<feature type="binding site" description="in other chain" evidence="9">
    <location>
        <begin position="26"/>
        <end position="28"/>
    </location>
    <ligand>
        <name>ATP</name>
        <dbReference type="ChEBI" id="CHEBI:30616"/>
        <note>ligand shared between dimeric partners</note>
    </ligand>
</feature>
<keyword evidence="4 9" id="KW-0547">Nucleotide-binding</keyword>
<comment type="cofactor">
    <cofactor evidence="9">
        <name>Mg(2+)</name>
        <dbReference type="ChEBI" id="CHEBI:18420"/>
    </cofactor>
    <text evidence="9">Binds 1 Mg(2+) ion per monomer.</text>
</comment>
<dbReference type="InterPro" id="IPR036921">
    <property type="entry name" value="PurM-like_N_sf"/>
</dbReference>
<comment type="caution">
    <text evidence="9">Lacks conserved residue(s) required for the propagation of feature annotation.</text>
</comment>
<feature type="binding site" description="in other chain" evidence="9">
    <location>
        <position position="46"/>
    </location>
    <ligand>
        <name>ATP</name>
        <dbReference type="ChEBI" id="CHEBI:30616"/>
        <note>ligand shared between dimeric partners</note>
    </ligand>
</feature>
<dbReference type="PANTHER" id="PTHR10256">
    <property type="entry name" value="SELENIDE, WATER DIKINASE"/>
    <property type="match status" value="1"/>
</dbReference>
<sequence length="323" mass="34296">MAQVLQSISPLFPEQAYPNLMVGLTVSDDAAVYKINDDVAVIQTLDFFTPIVDDPYDFGAIAAANALSDVYAMGGQVTLAMNIFCVPTDLPQEVVGQILKGGAEKVREAGAVLVGGHTVEDSEPKFGLSVMGTIHPSKVQTKAAVESGDVLVLTKPIGTGLISTAAKRGKASQAAIQASTDSMKMLNRKAAEIFANYPVKACTDVTGYSLLGHAHEMAEKSDICMHFKADQVPFLPEAEDYAAQGLFPGGAKRNLDAYREDIVFADGLDESWHRKLCCPETSGGLLAAVPKDCLDALLTEFSSQDEPCWVVGYAEEGSGLKVS</sequence>
<dbReference type="PIRSF" id="PIRSF036407">
    <property type="entry name" value="Selenphspht_syn"/>
    <property type="match status" value="1"/>
</dbReference>
<feature type="binding site" evidence="9">
    <location>
        <position position="204"/>
    </location>
    <ligand>
        <name>Mg(2+)</name>
        <dbReference type="ChEBI" id="CHEBI:18420"/>
    </ligand>
</feature>
<feature type="domain" description="PurM-like C-terminal" evidence="11">
    <location>
        <begin position="147"/>
        <end position="322"/>
    </location>
</feature>
<dbReference type="Pfam" id="PF02769">
    <property type="entry name" value="AIRS_C"/>
    <property type="match status" value="1"/>
</dbReference>
<feature type="binding site" evidence="9">
    <location>
        <position position="29"/>
    </location>
    <ligand>
        <name>Mg(2+)</name>
        <dbReference type="ChEBI" id="CHEBI:18420"/>
    </ligand>
</feature>
<feature type="domain" description="PurM-like N-terminal" evidence="10">
    <location>
        <begin position="28"/>
        <end position="133"/>
    </location>
</feature>
<dbReference type="Gene3D" id="3.90.650.10">
    <property type="entry name" value="PurM-like C-terminal domain"/>
    <property type="match status" value="1"/>
</dbReference>
<comment type="caution">
    <text evidence="12">The sequence shown here is derived from an EMBL/GenBank/DDBJ whole genome shotgun (WGS) entry which is preliminary data.</text>
</comment>
<dbReference type="Pfam" id="PF00586">
    <property type="entry name" value="AIRS"/>
    <property type="match status" value="1"/>
</dbReference>
<evidence type="ECO:0000256" key="2">
    <source>
        <dbReference type="ARBA" id="ARBA00022679"/>
    </source>
</evidence>
<proteinExistence type="inferred from homology"/>
<evidence type="ECO:0000256" key="6">
    <source>
        <dbReference type="ARBA" id="ARBA00022840"/>
    </source>
</evidence>
<dbReference type="InterPro" id="IPR004536">
    <property type="entry name" value="SPS/SelD"/>
</dbReference>
<keyword evidence="6 9" id="KW-0067">ATP-binding</keyword>
<dbReference type="NCBIfam" id="TIGR00476">
    <property type="entry name" value="selD"/>
    <property type="match status" value="1"/>
</dbReference>
<dbReference type="GO" id="GO:0005524">
    <property type="term" value="F:ATP binding"/>
    <property type="evidence" value="ECO:0007669"/>
    <property type="project" value="UniProtKB-UniRule"/>
</dbReference>
<dbReference type="GO" id="GO:0004756">
    <property type="term" value="F:selenide, water dikinase activity"/>
    <property type="evidence" value="ECO:0007669"/>
    <property type="project" value="UniProtKB-UniRule"/>
</dbReference>
<dbReference type="NCBIfam" id="NF002098">
    <property type="entry name" value="PRK00943.1"/>
    <property type="match status" value="1"/>
</dbReference>
<keyword evidence="8 9" id="KW-0711">Selenium</keyword>
<feature type="binding site" evidence="9">
    <location>
        <begin position="116"/>
        <end position="118"/>
    </location>
    <ligand>
        <name>ATP</name>
        <dbReference type="ChEBI" id="CHEBI:30616"/>
        <note>ligand shared between dimeric partners</note>
    </ligand>
</feature>
<evidence type="ECO:0000256" key="5">
    <source>
        <dbReference type="ARBA" id="ARBA00022777"/>
    </source>
</evidence>
<dbReference type="GO" id="GO:0005737">
    <property type="term" value="C:cytoplasm"/>
    <property type="evidence" value="ECO:0007669"/>
    <property type="project" value="TreeGrafter"/>
</dbReference>
<accession>A0A0B9G4F4</accession>
<keyword evidence="7 9" id="KW-0460">Magnesium</keyword>
<dbReference type="GO" id="GO:0016260">
    <property type="term" value="P:selenocysteine biosynthetic process"/>
    <property type="evidence" value="ECO:0007669"/>
    <property type="project" value="InterPro"/>
</dbReference>
<dbReference type="PANTHER" id="PTHR10256:SF0">
    <property type="entry name" value="INACTIVE SELENIDE, WATER DIKINASE-LIKE PROTEIN-RELATED"/>
    <property type="match status" value="1"/>
</dbReference>
<evidence type="ECO:0000256" key="4">
    <source>
        <dbReference type="ARBA" id="ARBA00022741"/>
    </source>
</evidence>
<name>A0A0B9G4F4_9GAMM</name>
<comment type="subunit">
    <text evidence="9">Homodimer.</text>
</comment>
<dbReference type="EC" id="2.7.9.3" evidence="9"/>
<dbReference type="InterPro" id="IPR010918">
    <property type="entry name" value="PurM-like_C_dom"/>
</dbReference>
<evidence type="ECO:0000256" key="1">
    <source>
        <dbReference type="ARBA" id="ARBA00008026"/>
    </source>
</evidence>
<dbReference type="EMBL" id="JWLZ01000157">
    <property type="protein sequence ID" value="KHT63514.1"/>
    <property type="molecule type" value="Genomic_DNA"/>
</dbReference>
<comment type="function">
    <text evidence="9">Synthesizes selenophosphate from selenide and ATP.</text>
</comment>
<comment type="catalytic activity">
    <reaction evidence="9">
        <text>hydrogenselenide + ATP + H2O = selenophosphate + AMP + phosphate + 2 H(+)</text>
        <dbReference type="Rhea" id="RHEA:18737"/>
        <dbReference type="ChEBI" id="CHEBI:15377"/>
        <dbReference type="ChEBI" id="CHEBI:15378"/>
        <dbReference type="ChEBI" id="CHEBI:16144"/>
        <dbReference type="ChEBI" id="CHEBI:29317"/>
        <dbReference type="ChEBI" id="CHEBI:30616"/>
        <dbReference type="ChEBI" id="CHEBI:43474"/>
        <dbReference type="ChEBI" id="CHEBI:456215"/>
        <dbReference type="EC" id="2.7.9.3"/>
    </reaction>
</comment>
<feature type="binding site" description="in other chain" evidence="9">
    <location>
        <position position="69"/>
    </location>
    <ligand>
        <name>ATP</name>
        <dbReference type="ChEBI" id="CHEBI:30616"/>
        <note>ligand shared between dimeric partners</note>
    </ligand>
</feature>
<dbReference type="Gene3D" id="3.30.1330.10">
    <property type="entry name" value="PurM-like, N-terminal domain"/>
    <property type="match status" value="1"/>
</dbReference>
<organism evidence="12 13">
    <name type="scientific">Photobacterium gaetbulicola</name>
    <dbReference type="NCBI Taxonomy" id="1295392"/>
    <lineage>
        <taxon>Bacteria</taxon>
        <taxon>Pseudomonadati</taxon>
        <taxon>Pseudomonadota</taxon>
        <taxon>Gammaproteobacteria</taxon>
        <taxon>Vibrionales</taxon>
        <taxon>Vibrionaceae</taxon>
        <taxon>Photobacterium</taxon>
    </lineage>
</organism>
<protein>
    <recommendedName>
        <fullName evidence="9">Selenide, water dikinase</fullName>
        <ecNumber evidence="9">2.7.9.3</ecNumber>
    </recommendedName>
    <alternativeName>
        <fullName evidence="9">Selenium donor protein</fullName>
    </alternativeName>
    <alternativeName>
        <fullName evidence="9">Selenophosphate synthase</fullName>
    </alternativeName>
</protein>
<dbReference type="InterPro" id="IPR036676">
    <property type="entry name" value="PurM-like_C_sf"/>
</dbReference>
<dbReference type="AlphaFoldDB" id="A0A0B9G4F4"/>
<comment type="similarity">
    <text evidence="1 9">Belongs to the selenophosphate synthase 1 family. Class I subfamily.</text>
</comment>
<dbReference type="InterPro" id="IPR023061">
    <property type="entry name" value="SelD_I"/>
</dbReference>
<keyword evidence="3 9" id="KW-0479">Metal-binding</keyword>
<dbReference type="Proteomes" id="UP000031278">
    <property type="component" value="Unassembled WGS sequence"/>
</dbReference>
<gene>
    <name evidence="9" type="primary">selD</name>
    <name evidence="12" type="ORF">RJ45_11935</name>
</gene>
<dbReference type="HAMAP" id="MF_00625">
    <property type="entry name" value="SelD"/>
    <property type="match status" value="1"/>
</dbReference>
<dbReference type="SUPFAM" id="SSF55326">
    <property type="entry name" value="PurM N-terminal domain-like"/>
    <property type="match status" value="1"/>
</dbReference>
<dbReference type="GO" id="GO:0000287">
    <property type="term" value="F:magnesium ion binding"/>
    <property type="evidence" value="ECO:0007669"/>
    <property type="project" value="UniProtKB-UniRule"/>
</dbReference>
<dbReference type="InterPro" id="IPR016188">
    <property type="entry name" value="PurM-like_N"/>
</dbReference>
<evidence type="ECO:0000256" key="3">
    <source>
        <dbReference type="ARBA" id="ARBA00022723"/>
    </source>
</evidence>
<reference evidence="12 13" key="1">
    <citation type="submission" date="2014-12" db="EMBL/GenBank/DDBJ databases">
        <title>Genome sequencing of Photobacterium gaetbulicola AD005a.</title>
        <authorList>
            <person name="Adrian T.G.S."/>
            <person name="Chan K.G."/>
        </authorList>
    </citation>
    <scope>NUCLEOTIDE SEQUENCE [LARGE SCALE GENOMIC DNA]</scope>
    <source>
        <strain evidence="12 13">AD005a</strain>
    </source>
</reference>
<keyword evidence="5 9" id="KW-0418">Kinase</keyword>
<evidence type="ECO:0000259" key="11">
    <source>
        <dbReference type="Pfam" id="PF02769"/>
    </source>
</evidence>
<evidence type="ECO:0000259" key="10">
    <source>
        <dbReference type="Pfam" id="PF00586"/>
    </source>
</evidence>
<evidence type="ECO:0000256" key="7">
    <source>
        <dbReference type="ARBA" id="ARBA00022842"/>
    </source>
</evidence>
<evidence type="ECO:0000256" key="9">
    <source>
        <dbReference type="HAMAP-Rule" id="MF_00625"/>
    </source>
</evidence>
<feature type="binding site" evidence="9">
    <location>
        <position position="69"/>
    </location>
    <ligand>
        <name>Mg(2+)</name>
        <dbReference type="ChEBI" id="CHEBI:18420"/>
    </ligand>
</feature>
<evidence type="ECO:0000256" key="8">
    <source>
        <dbReference type="ARBA" id="ARBA00023266"/>
    </source>
</evidence>
<evidence type="ECO:0000313" key="12">
    <source>
        <dbReference type="EMBL" id="KHT63514.1"/>
    </source>
</evidence>